<reference evidence="3 4" key="1">
    <citation type="journal article" date="2010" name="Cell">
        <title>The genome of Naegleria gruberi illuminates early eukaryotic versatility.</title>
        <authorList>
            <person name="Fritz-Laylin L.K."/>
            <person name="Prochnik S.E."/>
            <person name="Ginger M.L."/>
            <person name="Dacks J.B."/>
            <person name="Carpenter M.L."/>
            <person name="Field M.C."/>
            <person name="Kuo A."/>
            <person name="Paredez A."/>
            <person name="Chapman J."/>
            <person name="Pham J."/>
            <person name="Shu S."/>
            <person name="Neupane R."/>
            <person name="Cipriano M."/>
            <person name="Mancuso J."/>
            <person name="Tu H."/>
            <person name="Salamov A."/>
            <person name="Lindquist E."/>
            <person name="Shapiro H."/>
            <person name="Lucas S."/>
            <person name="Grigoriev I.V."/>
            <person name="Cande W.Z."/>
            <person name="Fulton C."/>
            <person name="Rokhsar D.S."/>
            <person name="Dawson S.C."/>
        </authorList>
    </citation>
    <scope>NUCLEOTIDE SEQUENCE [LARGE SCALE GENOMIC DNA]</scope>
    <source>
        <strain evidence="3 4">NEG-M</strain>
    </source>
</reference>
<comment type="similarity">
    <text evidence="1">Belongs to the pseudomonas-type ThrB family.</text>
</comment>
<dbReference type="InterPro" id="IPR011009">
    <property type="entry name" value="Kinase-like_dom_sf"/>
</dbReference>
<proteinExistence type="inferred from homology"/>
<dbReference type="Pfam" id="PF01636">
    <property type="entry name" value="APH"/>
    <property type="match status" value="1"/>
</dbReference>
<protein>
    <submittedName>
        <fullName evidence="3">Predicted protein</fullName>
    </submittedName>
</protein>
<dbReference type="InParanoid" id="D2VZB8"/>
<feature type="domain" description="Aminoglycoside phosphotransferase" evidence="2">
    <location>
        <begin position="32"/>
        <end position="316"/>
    </location>
</feature>
<name>D2VZB8_NAEGR</name>
<sequence>MSSNTCSLSQNSINTINKLWGFESSTQTVIKQSENHTYLVKDNSEQSYILRLTPKHHRSVKSIWAELEYLNLIHDQAKLHSQDEKYALNVCPPIAKKVNENGEFLLIAELEEPYETDKEKVWYGVLFEYAQGNSVVDKWIGLTDDSMIVAIGDAMGRLHKIISEKAGNPERWDEMAKYIPEISGTHNGACDLNRIRERAQKDHEISKTLIQIYDAELAEFLKSHPIDSENYGIVHGDINVSNYFAKVQPEGTKLWIFDFDQVHNNYFGHELGVVLHTVTFFENDGLGIGKIEGFDGDRFRELFLNAYKNAYPPMAKYLDVESLKKFELLRAFYHTSIAADILYLKTENPESKNFEEAIIGFCQIVVDKFIKIHTQ</sequence>
<dbReference type="GO" id="GO:0004413">
    <property type="term" value="F:homoserine kinase activity"/>
    <property type="evidence" value="ECO:0007669"/>
    <property type="project" value="TreeGrafter"/>
</dbReference>
<organism evidence="4">
    <name type="scientific">Naegleria gruberi</name>
    <name type="common">Amoeba</name>
    <dbReference type="NCBI Taxonomy" id="5762"/>
    <lineage>
        <taxon>Eukaryota</taxon>
        <taxon>Discoba</taxon>
        <taxon>Heterolobosea</taxon>
        <taxon>Tetramitia</taxon>
        <taxon>Eutetramitia</taxon>
        <taxon>Vahlkampfiidae</taxon>
        <taxon>Naegleria</taxon>
    </lineage>
</organism>
<dbReference type="OrthoDB" id="9976641at2759"/>
<dbReference type="GeneID" id="8857695"/>
<dbReference type="RefSeq" id="XP_002670508.1">
    <property type="nucleotide sequence ID" value="XM_002670462.1"/>
</dbReference>
<dbReference type="eggNOG" id="ENOG502SFH1">
    <property type="taxonomic scope" value="Eukaryota"/>
</dbReference>
<dbReference type="OMA" id="KQSENHT"/>
<evidence type="ECO:0000313" key="4">
    <source>
        <dbReference type="Proteomes" id="UP000006671"/>
    </source>
</evidence>
<dbReference type="InterPro" id="IPR050249">
    <property type="entry name" value="Pseudomonas-type_ThrB"/>
</dbReference>
<dbReference type="PANTHER" id="PTHR21064">
    <property type="entry name" value="AMINOGLYCOSIDE PHOSPHOTRANSFERASE DOMAIN-CONTAINING PROTEIN-RELATED"/>
    <property type="match status" value="1"/>
</dbReference>
<evidence type="ECO:0000259" key="2">
    <source>
        <dbReference type="Pfam" id="PF01636"/>
    </source>
</evidence>
<dbReference type="VEuPathDB" id="AmoebaDB:NAEGRDRAFT_53458"/>
<dbReference type="EMBL" id="GG738914">
    <property type="protein sequence ID" value="EFC37764.1"/>
    <property type="molecule type" value="Genomic_DNA"/>
</dbReference>
<dbReference type="AlphaFoldDB" id="D2VZB8"/>
<gene>
    <name evidence="3" type="ORF">NAEGRDRAFT_53458</name>
</gene>
<dbReference type="InterPro" id="IPR002575">
    <property type="entry name" value="Aminoglycoside_PTrfase"/>
</dbReference>
<accession>D2VZB8</accession>
<dbReference type="Proteomes" id="UP000006671">
    <property type="component" value="Unassembled WGS sequence"/>
</dbReference>
<dbReference type="GO" id="GO:0009088">
    <property type="term" value="P:threonine biosynthetic process"/>
    <property type="evidence" value="ECO:0007669"/>
    <property type="project" value="TreeGrafter"/>
</dbReference>
<evidence type="ECO:0000256" key="1">
    <source>
        <dbReference type="ARBA" id="ARBA00038240"/>
    </source>
</evidence>
<dbReference type="SUPFAM" id="SSF56112">
    <property type="entry name" value="Protein kinase-like (PK-like)"/>
    <property type="match status" value="1"/>
</dbReference>
<dbReference type="PANTHER" id="PTHR21064:SF6">
    <property type="entry name" value="AMINOGLYCOSIDE PHOSPHOTRANSFERASE DOMAIN-CONTAINING PROTEIN"/>
    <property type="match status" value="1"/>
</dbReference>
<evidence type="ECO:0000313" key="3">
    <source>
        <dbReference type="EMBL" id="EFC37764.1"/>
    </source>
</evidence>
<dbReference type="Gene3D" id="3.90.1200.10">
    <property type="match status" value="1"/>
</dbReference>
<keyword evidence="4" id="KW-1185">Reference proteome</keyword>
<dbReference type="KEGG" id="ngr:NAEGRDRAFT_53458"/>